<dbReference type="EMBL" id="JACHGW010000003">
    <property type="protein sequence ID" value="MBB6051389.1"/>
    <property type="molecule type" value="Genomic_DNA"/>
</dbReference>
<keyword evidence="5 9" id="KW-0665">Pyrimidine biosynthesis</keyword>
<dbReference type="GO" id="GO:0004590">
    <property type="term" value="F:orotidine-5'-phosphate decarboxylase activity"/>
    <property type="evidence" value="ECO:0007669"/>
    <property type="project" value="UniProtKB-UniRule"/>
</dbReference>
<evidence type="ECO:0000256" key="8">
    <source>
        <dbReference type="ARBA" id="ARBA00061012"/>
    </source>
</evidence>
<evidence type="ECO:0000256" key="9">
    <source>
        <dbReference type="HAMAP-Rule" id="MF_01200"/>
    </source>
</evidence>
<feature type="binding site" evidence="9 11">
    <location>
        <position position="14"/>
    </location>
    <ligand>
        <name>substrate</name>
    </ligand>
</feature>
<evidence type="ECO:0000256" key="5">
    <source>
        <dbReference type="ARBA" id="ARBA00022975"/>
    </source>
</evidence>
<dbReference type="CDD" id="cd04725">
    <property type="entry name" value="OMP_decarboxylase_like"/>
    <property type="match status" value="1"/>
</dbReference>
<dbReference type="InterPro" id="IPR001754">
    <property type="entry name" value="OMPdeCOase_dom"/>
</dbReference>
<comment type="subunit">
    <text evidence="3 9">Homodimer.</text>
</comment>
<dbReference type="Pfam" id="PF00215">
    <property type="entry name" value="OMPdecase"/>
    <property type="match status" value="1"/>
</dbReference>
<dbReference type="PANTHER" id="PTHR32119">
    <property type="entry name" value="OROTIDINE 5'-PHOSPHATE DECARBOXYLASE"/>
    <property type="match status" value="1"/>
</dbReference>
<dbReference type="NCBIfam" id="NF001273">
    <property type="entry name" value="PRK00230.1"/>
    <property type="match status" value="1"/>
</dbReference>
<keyword evidence="15" id="KW-1185">Reference proteome</keyword>
<sequence length="238" mass="24397">MINEPKDRVLVALDFDTADDALALAQQLAGKVGGVKVGLELVNAAGFDIFARLQDAGIDRIFYDAKFHDIPNTVAGAIRAATKRGVWMVNVHTSGGKAMMEAARDAAHATSETPPLLIGVTVLTSIDQLTLASDLRVTGPVSKHVSHLAALAQEAGLDGVVSSPLELDAIRATCGPDFVTVIPGIRPAGVGAQDQKRIATPATAVAAGAHYLVVGRAITAAADPVAATDAIVAEIAAI</sequence>
<evidence type="ECO:0000256" key="3">
    <source>
        <dbReference type="ARBA" id="ARBA00011738"/>
    </source>
</evidence>
<dbReference type="GO" id="GO:0044205">
    <property type="term" value="P:'de novo' UMP biosynthetic process"/>
    <property type="evidence" value="ECO:0007669"/>
    <property type="project" value="UniProtKB-UniRule"/>
</dbReference>
<evidence type="ECO:0000256" key="6">
    <source>
        <dbReference type="ARBA" id="ARBA00023239"/>
    </source>
</evidence>
<dbReference type="HAMAP" id="MF_01200_B">
    <property type="entry name" value="OMPdecase_type1_B"/>
    <property type="match status" value="1"/>
</dbReference>
<dbReference type="InterPro" id="IPR011060">
    <property type="entry name" value="RibuloseP-bd_barrel"/>
</dbReference>
<dbReference type="InterPro" id="IPR047596">
    <property type="entry name" value="OMPdecase_bac"/>
</dbReference>
<evidence type="ECO:0000256" key="7">
    <source>
        <dbReference type="ARBA" id="ARBA00049157"/>
    </source>
</evidence>
<feature type="active site" description="Proton donor" evidence="9">
    <location>
        <position position="66"/>
    </location>
</feature>
<dbReference type="GO" id="GO:0005829">
    <property type="term" value="C:cytosol"/>
    <property type="evidence" value="ECO:0007669"/>
    <property type="project" value="TreeGrafter"/>
</dbReference>
<dbReference type="GO" id="GO:0006207">
    <property type="term" value="P:'de novo' pyrimidine nucleobase biosynthetic process"/>
    <property type="evidence" value="ECO:0007669"/>
    <property type="project" value="InterPro"/>
</dbReference>
<dbReference type="PROSITE" id="PS00156">
    <property type="entry name" value="OMPDECASE"/>
    <property type="match status" value="1"/>
</dbReference>
<feature type="binding site" evidence="9 11">
    <location>
        <position position="124"/>
    </location>
    <ligand>
        <name>substrate</name>
    </ligand>
</feature>
<dbReference type="SMART" id="SM00934">
    <property type="entry name" value="OMPdecase"/>
    <property type="match status" value="1"/>
</dbReference>
<evidence type="ECO:0000256" key="12">
    <source>
        <dbReference type="RuleBase" id="RU000512"/>
    </source>
</evidence>
<dbReference type="InterPro" id="IPR018089">
    <property type="entry name" value="OMPdecase_AS"/>
</dbReference>
<feature type="active site" description="For OMPdecase activity" evidence="10">
    <location>
        <position position="66"/>
    </location>
</feature>
<feature type="binding site" evidence="9 11">
    <location>
        <position position="36"/>
    </location>
    <ligand>
        <name>substrate</name>
    </ligand>
</feature>
<evidence type="ECO:0000256" key="1">
    <source>
        <dbReference type="ARBA" id="ARBA00002356"/>
    </source>
</evidence>
<evidence type="ECO:0000259" key="13">
    <source>
        <dbReference type="SMART" id="SM00934"/>
    </source>
</evidence>
<feature type="active site" description="For OMPdecase activity" evidence="10">
    <location>
        <position position="64"/>
    </location>
</feature>
<feature type="binding site" evidence="9 11">
    <location>
        <position position="186"/>
    </location>
    <ligand>
        <name>substrate</name>
    </ligand>
</feature>
<dbReference type="NCBIfam" id="TIGR01740">
    <property type="entry name" value="pyrF"/>
    <property type="match status" value="1"/>
</dbReference>
<comment type="caution">
    <text evidence="14">The sequence shown here is derived from an EMBL/GenBank/DDBJ whole genome shotgun (WGS) entry which is preliminary data.</text>
</comment>
<feature type="binding site" evidence="9 11">
    <location>
        <position position="216"/>
    </location>
    <ligand>
        <name>substrate</name>
    </ligand>
</feature>
<feature type="binding site" evidence="9 11">
    <location>
        <position position="195"/>
    </location>
    <ligand>
        <name>substrate</name>
    </ligand>
</feature>
<feature type="binding site" evidence="9">
    <location>
        <begin position="64"/>
        <end position="73"/>
    </location>
    <ligand>
        <name>substrate</name>
    </ligand>
</feature>
<dbReference type="AlphaFoldDB" id="A0A7W9SSY9"/>
<evidence type="ECO:0000313" key="15">
    <source>
        <dbReference type="Proteomes" id="UP000520814"/>
    </source>
</evidence>
<name>A0A7W9SSY9_ARMRO</name>
<comment type="function">
    <text evidence="1 9">Catalyzes the decarboxylation of orotidine 5'-monophosphate (OMP) to uridine 5'-monophosphate (UMP).</text>
</comment>
<dbReference type="Proteomes" id="UP000520814">
    <property type="component" value="Unassembled WGS sequence"/>
</dbReference>
<feature type="active site" description="For OMPdecase activity" evidence="10">
    <location>
        <position position="69"/>
    </location>
</feature>
<feature type="binding site" evidence="9 11">
    <location>
        <position position="215"/>
    </location>
    <ligand>
        <name>substrate</name>
    </ligand>
</feature>
<comment type="catalytic activity">
    <reaction evidence="7 9 12">
        <text>orotidine 5'-phosphate + H(+) = UMP + CO2</text>
        <dbReference type="Rhea" id="RHEA:11596"/>
        <dbReference type="ChEBI" id="CHEBI:15378"/>
        <dbReference type="ChEBI" id="CHEBI:16526"/>
        <dbReference type="ChEBI" id="CHEBI:57538"/>
        <dbReference type="ChEBI" id="CHEBI:57865"/>
        <dbReference type="EC" id="4.1.1.23"/>
    </reaction>
</comment>
<dbReference type="UniPathway" id="UPA00070">
    <property type="reaction ID" value="UER00120"/>
</dbReference>
<accession>A0A7W9SSY9</accession>
<evidence type="ECO:0000256" key="4">
    <source>
        <dbReference type="ARBA" id="ARBA00022793"/>
    </source>
</evidence>
<dbReference type="PANTHER" id="PTHR32119:SF2">
    <property type="entry name" value="OROTIDINE 5'-PHOSPHATE DECARBOXYLASE"/>
    <property type="match status" value="1"/>
</dbReference>
<dbReference type="EC" id="4.1.1.23" evidence="9"/>
<dbReference type="RefSeq" id="WP_184198251.1">
    <property type="nucleotide sequence ID" value="NZ_JACHGW010000003.1"/>
</dbReference>
<evidence type="ECO:0000313" key="14">
    <source>
        <dbReference type="EMBL" id="MBB6051389.1"/>
    </source>
</evidence>
<protein>
    <recommendedName>
        <fullName evidence="9">Orotidine 5'-phosphate decarboxylase</fullName>
        <ecNumber evidence="9">4.1.1.23</ecNumber>
    </recommendedName>
    <alternativeName>
        <fullName evidence="9">OMP decarboxylase</fullName>
        <shortName evidence="9">OMPDCase</shortName>
        <shortName evidence="9">OMPdecase</shortName>
    </alternativeName>
</protein>
<dbReference type="FunFam" id="3.20.20.70:FF:000015">
    <property type="entry name" value="Orotidine 5'-phosphate decarboxylase"/>
    <property type="match status" value="1"/>
</dbReference>
<organism evidence="14 15">
    <name type="scientific">Armatimonas rosea</name>
    <dbReference type="NCBI Taxonomy" id="685828"/>
    <lineage>
        <taxon>Bacteria</taxon>
        <taxon>Bacillati</taxon>
        <taxon>Armatimonadota</taxon>
        <taxon>Armatimonadia</taxon>
        <taxon>Armatimonadales</taxon>
        <taxon>Armatimonadaceae</taxon>
        <taxon>Armatimonas</taxon>
    </lineage>
</organism>
<reference evidence="14 15" key="1">
    <citation type="submission" date="2020-08" db="EMBL/GenBank/DDBJ databases">
        <title>Genomic Encyclopedia of Type Strains, Phase IV (KMG-IV): sequencing the most valuable type-strain genomes for metagenomic binning, comparative biology and taxonomic classification.</title>
        <authorList>
            <person name="Goeker M."/>
        </authorList>
    </citation>
    <scope>NUCLEOTIDE SEQUENCE [LARGE SCALE GENOMIC DNA]</scope>
    <source>
        <strain evidence="14 15">DSM 23562</strain>
    </source>
</reference>
<keyword evidence="4 9" id="KW-0210">Decarboxylase</keyword>
<evidence type="ECO:0000256" key="2">
    <source>
        <dbReference type="ARBA" id="ARBA00004861"/>
    </source>
</evidence>
<evidence type="ECO:0000256" key="11">
    <source>
        <dbReference type="PIRSR" id="PIRSR614732-2"/>
    </source>
</evidence>
<dbReference type="Gene3D" id="3.20.20.70">
    <property type="entry name" value="Aldolase class I"/>
    <property type="match status" value="1"/>
</dbReference>
<comment type="pathway">
    <text evidence="2 9 12">Pyrimidine metabolism; UMP biosynthesis via de novo pathway; UMP from orotate: step 2/2.</text>
</comment>
<proteinExistence type="inferred from homology"/>
<comment type="similarity">
    <text evidence="8 9">Belongs to the OMP decarboxylase family. Type 1 subfamily.</text>
</comment>
<dbReference type="InterPro" id="IPR013785">
    <property type="entry name" value="Aldolase_TIM"/>
</dbReference>
<dbReference type="SUPFAM" id="SSF51366">
    <property type="entry name" value="Ribulose-phoshate binding barrel"/>
    <property type="match status" value="1"/>
</dbReference>
<gene>
    <name evidence="9" type="primary">pyrF</name>
    <name evidence="14" type="ORF">HNQ39_003199</name>
</gene>
<evidence type="ECO:0000256" key="10">
    <source>
        <dbReference type="PIRSR" id="PIRSR614732-1"/>
    </source>
</evidence>
<keyword evidence="6 9" id="KW-0456">Lyase</keyword>
<feature type="domain" description="Orotidine 5'-phosphate decarboxylase" evidence="13">
    <location>
        <begin position="8"/>
        <end position="231"/>
    </location>
</feature>
<dbReference type="InterPro" id="IPR014732">
    <property type="entry name" value="OMPdecase"/>
</dbReference>